<keyword evidence="2" id="KW-1185">Reference proteome</keyword>
<comment type="caution">
    <text evidence="1">The sequence shown here is derived from an EMBL/GenBank/DDBJ whole genome shotgun (WGS) entry which is preliminary data.</text>
</comment>
<accession>A0A3N4NA46</accession>
<protein>
    <recommendedName>
        <fullName evidence="3">Restriction endonuclease</fullName>
    </recommendedName>
</protein>
<dbReference type="Proteomes" id="UP000270856">
    <property type="component" value="Unassembled WGS sequence"/>
</dbReference>
<sequence>MIEQLNEHFANFDFDVRKSKDARFMDQKVTPDVLCIMADCVLNYTADRDIEFTKDDIWNDSYFNTNVKAIFNKPDAKNETTRQEYDKFTSQPLRTLAYSGVLAMRKDGNKNLYHITNKPILEFIAMKERNAYLFLYHYLIKVLSDSNELRYFEEFKSKCINGSVDNADFQDLKTRFQRFIIGNTAINGTTEVNRIFPKILNVYACQNNIQGTVKGRLSANQFYYTDLMYNRPNWRDVGKNKNVSRNEAVEEHETLMMAQNEAYSDYQVQKAMNMIRKMYKESEIKDQWANGEATQIHHIFPKSEFPQLAHYLENLIKLTPTQHYAKAHPSNKTDAINKDYQLVCLLAKSDNIENSLRKGEYIYRKESFVYVINTGLSETLEIDLDFIDIKRELSRIYNEA</sequence>
<proteinExistence type="predicted"/>
<organism evidence="1 2">
    <name type="scientific">Aureibaculum marinum</name>
    <dbReference type="NCBI Taxonomy" id="2487930"/>
    <lineage>
        <taxon>Bacteria</taxon>
        <taxon>Pseudomonadati</taxon>
        <taxon>Bacteroidota</taxon>
        <taxon>Flavobacteriia</taxon>
        <taxon>Flavobacteriales</taxon>
        <taxon>Flavobacteriaceae</taxon>
        <taxon>Aureibaculum</taxon>
    </lineage>
</organism>
<evidence type="ECO:0008006" key="3">
    <source>
        <dbReference type="Google" id="ProtNLM"/>
    </source>
</evidence>
<name>A0A3N4NA46_9FLAO</name>
<dbReference type="EMBL" id="RPFJ01000040">
    <property type="protein sequence ID" value="RPD93051.1"/>
    <property type="molecule type" value="Genomic_DNA"/>
</dbReference>
<reference evidence="1 2" key="1">
    <citation type="submission" date="2018-11" db="EMBL/GenBank/DDBJ databases">
        <title>Aureibaculum marinum gen. nov., sp. nov., a member of the family Flavobacteriaceae isolated from the Bohai Sea.</title>
        <authorList>
            <person name="Ji X."/>
        </authorList>
    </citation>
    <scope>NUCLEOTIDE SEQUENCE [LARGE SCALE GENOMIC DNA]</scope>
    <source>
        <strain evidence="1 2">BH-SD17</strain>
    </source>
</reference>
<evidence type="ECO:0000313" key="2">
    <source>
        <dbReference type="Proteomes" id="UP000270856"/>
    </source>
</evidence>
<dbReference type="OrthoDB" id="403927at2"/>
<evidence type="ECO:0000313" key="1">
    <source>
        <dbReference type="EMBL" id="RPD93051.1"/>
    </source>
</evidence>
<dbReference type="AlphaFoldDB" id="A0A3N4NA46"/>
<dbReference type="RefSeq" id="WP_123899033.1">
    <property type="nucleotide sequence ID" value="NZ_RPFJ01000040.1"/>
</dbReference>
<gene>
    <name evidence="1" type="ORF">EGM88_13960</name>
</gene>